<organism evidence="1 2">
    <name type="scientific">Acaulospora colombiana</name>
    <dbReference type="NCBI Taxonomy" id="27376"/>
    <lineage>
        <taxon>Eukaryota</taxon>
        <taxon>Fungi</taxon>
        <taxon>Fungi incertae sedis</taxon>
        <taxon>Mucoromycota</taxon>
        <taxon>Glomeromycotina</taxon>
        <taxon>Glomeromycetes</taxon>
        <taxon>Diversisporales</taxon>
        <taxon>Acaulosporaceae</taxon>
        <taxon>Acaulospora</taxon>
    </lineage>
</organism>
<accession>A0ACA9NBH5</accession>
<name>A0ACA9NBH5_9GLOM</name>
<dbReference type="EMBL" id="CAJVPT010019415">
    <property type="protein sequence ID" value="CAG8640916.1"/>
    <property type="molecule type" value="Genomic_DNA"/>
</dbReference>
<reference evidence="1" key="1">
    <citation type="submission" date="2021-06" db="EMBL/GenBank/DDBJ databases">
        <authorList>
            <person name="Kallberg Y."/>
            <person name="Tangrot J."/>
            <person name="Rosling A."/>
        </authorList>
    </citation>
    <scope>NUCLEOTIDE SEQUENCE</scope>
    <source>
        <strain evidence="1">CL356</strain>
    </source>
</reference>
<comment type="caution">
    <text evidence="1">The sequence shown here is derived from an EMBL/GenBank/DDBJ whole genome shotgun (WGS) entry which is preliminary data.</text>
</comment>
<evidence type="ECO:0000313" key="1">
    <source>
        <dbReference type="EMBL" id="CAG8640916.1"/>
    </source>
</evidence>
<keyword evidence="2" id="KW-1185">Reference proteome</keyword>
<sequence>MVNTGSKVGPPPLVQATIASSINQSRTSVYRPASLTDQDVEPNEIPTIQEQHAYTSDTQAHGCQYSRQCTAKPTQSPDTGWFLTSKASLDIANPSFYFVYSVSSFTIGRSSFKPESLFAWTTEPTCKAQWPCLCTVTTTIKARESMCMSRIVHKLNALNHGLQFGRDMFQLSKDSS</sequence>
<evidence type="ECO:0000313" key="2">
    <source>
        <dbReference type="Proteomes" id="UP000789525"/>
    </source>
</evidence>
<gene>
    <name evidence="1" type="ORF">ACOLOM_LOCUS7935</name>
</gene>
<protein>
    <submittedName>
        <fullName evidence="1">7323_t:CDS:1</fullName>
    </submittedName>
</protein>
<feature type="non-terminal residue" evidence="1">
    <location>
        <position position="176"/>
    </location>
</feature>
<dbReference type="Proteomes" id="UP000789525">
    <property type="component" value="Unassembled WGS sequence"/>
</dbReference>
<proteinExistence type="predicted"/>